<evidence type="ECO:0000313" key="2">
    <source>
        <dbReference type="RefSeq" id="XP_022088977.1"/>
    </source>
</evidence>
<dbReference type="Proteomes" id="UP000694845">
    <property type="component" value="Unplaced"/>
</dbReference>
<sequence length="154" mass="16773">MLINLSVAFHNKEEANVARCMHARQLRALSMYRHDDGGASPWMRDRVTPVHSDAGLILIFPQYPRPPVVSVTRSNCQLQKIVPCPAISRCALGHCGHQEDFMMCEPGAKNYSPLNQISTQGRGPVSAVQSETRILFPGNAESCPGGSKMKATGA</sequence>
<accession>A0A8B7Y8V6</accession>
<dbReference type="KEGG" id="aplc:110978346"/>
<dbReference type="GeneID" id="110978346"/>
<name>A0A8B7Y8V6_ACAPL</name>
<keyword evidence="1" id="KW-1185">Reference proteome</keyword>
<protein>
    <submittedName>
        <fullName evidence="2">Uncharacterized protein LOC110978346</fullName>
    </submittedName>
</protein>
<proteinExistence type="predicted"/>
<dbReference type="AlphaFoldDB" id="A0A8B7Y8V6"/>
<reference evidence="2" key="1">
    <citation type="submission" date="2025-08" db="UniProtKB">
        <authorList>
            <consortium name="RefSeq"/>
        </authorList>
    </citation>
    <scope>IDENTIFICATION</scope>
</reference>
<organism evidence="1 2">
    <name type="scientific">Acanthaster planci</name>
    <name type="common">Crown-of-thorns starfish</name>
    <dbReference type="NCBI Taxonomy" id="133434"/>
    <lineage>
        <taxon>Eukaryota</taxon>
        <taxon>Metazoa</taxon>
        <taxon>Echinodermata</taxon>
        <taxon>Eleutherozoa</taxon>
        <taxon>Asterozoa</taxon>
        <taxon>Asteroidea</taxon>
        <taxon>Valvatacea</taxon>
        <taxon>Valvatida</taxon>
        <taxon>Acanthasteridae</taxon>
        <taxon>Acanthaster</taxon>
    </lineage>
</organism>
<evidence type="ECO:0000313" key="1">
    <source>
        <dbReference type="Proteomes" id="UP000694845"/>
    </source>
</evidence>
<gene>
    <name evidence="2" type="primary">LOC110978346</name>
</gene>
<dbReference type="RefSeq" id="XP_022088977.1">
    <property type="nucleotide sequence ID" value="XM_022233285.1"/>
</dbReference>